<dbReference type="Proteomes" id="UP000037035">
    <property type="component" value="Unassembled WGS sequence"/>
</dbReference>
<name>A0A0L6U6D5_9BASI</name>
<proteinExistence type="predicted"/>
<reference evidence="1 2" key="1">
    <citation type="submission" date="2015-08" db="EMBL/GenBank/DDBJ databases">
        <title>Next Generation Sequencing and Analysis of the Genome of Puccinia sorghi L Schw, the Causal Agent of Maize Common Rust.</title>
        <authorList>
            <person name="Rochi L."/>
            <person name="Burguener G."/>
            <person name="Darino M."/>
            <person name="Turjanski A."/>
            <person name="Kreff E."/>
            <person name="Dieguez M.J."/>
            <person name="Sacco F."/>
        </authorList>
    </citation>
    <scope>NUCLEOTIDE SEQUENCE [LARGE SCALE GENOMIC DNA]</scope>
    <source>
        <strain evidence="1 2">RO10H11247</strain>
    </source>
</reference>
<dbReference type="AlphaFoldDB" id="A0A0L6U6D5"/>
<protein>
    <recommendedName>
        <fullName evidence="3">DUF4939 domain-containing protein</fullName>
    </recommendedName>
</protein>
<evidence type="ECO:0000313" key="2">
    <source>
        <dbReference type="Proteomes" id="UP000037035"/>
    </source>
</evidence>
<dbReference type="VEuPathDB" id="FungiDB:VP01_9516g1"/>
<evidence type="ECO:0000313" key="1">
    <source>
        <dbReference type="EMBL" id="KNZ44094.1"/>
    </source>
</evidence>
<dbReference type="OrthoDB" id="5552562at2759"/>
<evidence type="ECO:0008006" key="3">
    <source>
        <dbReference type="Google" id="ProtNLM"/>
    </source>
</evidence>
<dbReference type="EMBL" id="LAVV01015177">
    <property type="protein sequence ID" value="KNZ44094.1"/>
    <property type="molecule type" value="Genomic_DNA"/>
</dbReference>
<comment type="caution">
    <text evidence="1">The sequence shown here is derived from an EMBL/GenBank/DDBJ whole genome shotgun (WGS) entry which is preliminary data.</text>
</comment>
<gene>
    <name evidence="1" type="ORF">VP01_9516g1</name>
</gene>
<sequence>MPMPPGQGPPGTRGPAMQAFLQQTGIYFLAHPDRFQDDRSKIIFMLTNLSGNTAKWSQPLNQG</sequence>
<organism evidence="1 2">
    <name type="scientific">Puccinia sorghi</name>
    <dbReference type="NCBI Taxonomy" id="27349"/>
    <lineage>
        <taxon>Eukaryota</taxon>
        <taxon>Fungi</taxon>
        <taxon>Dikarya</taxon>
        <taxon>Basidiomycota</taxon>
        <taxon>Pucciniomycotina</taxon>
        <taxon>Pucciniomycetes</taxon>
        <taxon>Pucciniales</taxon>
        <taxon>Pucciniaceae</taxon>
        <taxon>Puccinia</taxon>
    </lineage>
</organism>
<feature type="non-terminal residue" evidence="1">
    <location>
        <position position="63"/>
    </location>
</feature>
<keyword evidence="2" id="KW-1185">Reference proteome</keyword>
<accession>A0A0L6U6D5</accession>